<dbReference type="RefSeq" id="XP_029227747.1">
    <property type="nucleotide sequence ID" value="XM_029372139.1"/>
</dbReference>
<protein>
    <submittedName>
        <fullName evidence="2">Uncharacterized protein</fullName>
    </submittedName>
</protein>
<comment type="caution">
    <text evidence="2">The sequence shown here is derived from an EMBL/GenBank/DDBJ whole genome shotgun (WGS) entry which is preliminary data.</text>
</comment>
<organism evidence="2 3">
    <name type="scientific">Trypanosoma conorhini</name>
    <dbReference type="NCBI Taxonomy" id="83891"/>
    <lineage>
        <taxon>Eukaryota</taxon>
        <taxon>Discoba</taxon>
        <taxon>Euglenozoa</taxon>
        <taxon>Kinetoplastea</taxon>
        <taxon>Metakinetoplastina</taxon>
        <taxon>Trypanosomatida</taxon>
        <taxon>Trypanosomatidae</taxon>
        <taxon>Trypanosoma</taxon>
    </lineage>
</organism>
<evidence type="ECO:0000256" key="1">
    <source>
        <dbReference type="SAM" id="MobiDB-lite"/>
    </source>
</evidence>
<evidence type="ECO:0000313" key="2">
    <source>
        <dbReference type="EMBL" id="RNF16257.1"/>
    </source>
</evidence>
<name>A0A422PEV9_9TRYP</name>
<sequence length="462" mass="51171">MRSLTDLLLAAVLDRGAAEDLAKVKAKRSDVVPTSLAAAVVDAAAKCLTAIALSYSPDRAAGAVASTLNILLAAYKAASEWDPSTVGACRRRLSINQQLSKLVIRPSSDIAKELAVAVILSAEDEVIVRRSLQKKMTSHIMQNQCDMRYVSFLILTVISEETKSGYYYLRALLQQVGDHLRSKQRSSGATLSSPEALTCFLEYTIPFLVFFMAHHTFYSSEQENHFVAYQRVWHLLFEELFRHGTQCASFLVELLARIKQSDEVLYKELHAARLLCDLGSRVMQECLGQRQISAEALKRYPGRVLLPNFFVPSTSAAEALSTIFLDAKVHIFSHVPFRAPTAATSSEGGVAGEKAASLRRAAGTEDVEDEANPELTAQAEVDLPPLLRQRVDTALGAFIGAMTKEEIVKLRWPEVKRRIMEMMAGGEDNADSDNEEENADEEEVMGYAKEQLRRLYERAPPQ</sequence>
<dbReference type="GeneID" id="40318849"/>
<feature type="region of interest" description="Disordered" evidence="1">
    <location>
        <begin position="424"/>
        <end position="462"/>
    </location>
</feature>
<accession>A0A422PEV9</accession>
<evidence type="ECO:0000313" key="3">
    <source>
        <dbReference type="Proteomes" id="UP000284403"/>
    </source>
</evidence>
<dbReference type="Proteomes" id="UP000284403">
    <property type="component" value="Unassembled WGS sequence"/>
</dbReference>
<reference evidence="2 3" key="1">
    <citation type="journal article" date="2018" name="BMC Genomics">
        <title>Genomic comparison of Trypanosoma conorhini and Trypanosoma rangeli to Trypanosoma cruzi strains of high and low virulence.</title>
        <authorList>
            <person name="Bradwell K.R."/>
            <person name="Koparde V.N."/>
            <person name="Matveyev A.V."/>
            <person name="Serrano M.G."/>
            <person name="Alves J.M."/>
            <person name="Parikh H."/>
            <person name="Huang B."/>
            <person name="Lee V."/>
            <person name="Espinosa-Alvarez O."/>
            <person name="Ortiz P.A."/>
            <person name="Costa-Martins A.G."/>
            <person name="Teixeira M.M."/>
            <person name="Buck G.A."/>
        </authorList>
    </citation>
    <scope>NUCLEOTIDE SEQUENCE [LARGE SCALE GENOMIC DNA]</scope>
    <source>
        <strain evidence="2 3">025E</strain>
    </source>
</reference>
<feature type="compositionally biased region" description="Basic and acidic residues" evidence="1">
    <location>
        <begin position="450"/>
        <end position="462"/>
    </location>
</feature>
<dbReference type="EMBL" id="MKKU01000299">
    <property type="protein sequence ID" value="RNF16257.1"/>
    <property type="molecule type" value="Genomic_DNA"/>
</dbReference>
<keyword evidence="3" id="KW-1185">Reference proteome</keyword>
<dbReference type="Pfam" id="PF20168">
    <property type="entry name" value="PDS5"/>
    <property type="match status" value="1"/>
</dbReference>
<gene>
    <name evidence="2" type="ORF">Tco025E_05238</name>
</gene>
<feature type="region of interest" description="Disordered" evidence="1">
    <location>
        <begin position="342"/>
        <end position="378"/>
    </location>
</feature>
<dbReference type="AlphaFoldDB" id="A0A422PEV9"/>
<dbReference type="OrthoDB" id="200660at2759"/>
<proteinExistence type="predicted"/>
<feature type="compositionally biased region" description="Acidic residues" evidence="1">
    <location>
        <begin position="428"/>
        <end position="444"/>
    </location>
</feature>